<accession>A0AAE8T0P5</accession>
<organism evidence="1 2">
    <name type="scientific">Cephalotrichum gorgonifer</name>
    <dbReference type="NCBI Taxonomy" id="2041049"/>
    <lineage>
        <taxon>Eukaryota</taxon>
        <taxon>Fungi</taxon>
        <taxon>Dikarya</taxon>
        <taxon>Ascomycota</taxon>
        <taxon>Pezizomycotina</taxon>
        <taxon>Sordariomycetes</taxon>
        <taxon>Hypocreomycetidae</taxon>
        <taxon>Microascales</taxon>
        <taxon>Microascaceae</taxon>
        <taxon>Cephalotrichum</taxon>
    </lineage>
</organism>
<dbReference type="EMBL" id="ONZQ02000036">
    <property type="protein sequence ID" value="SPO07802.1"/>
    <property type="molecule type" value="Genomic_DNA"/>
</dbReference>
<proteinExistence type="predicted"/>
<dbReference type="AlphaFoldDB" id="A0AAE8T0P5"/>
<reference evidence="1" key="1">
    <citation type="submission" date="2018-03" db="EMBL/GenBank/DDBJ databases">
        <authorList>
            <person name="Guldener U."/>
        </authorList>
    </citation>
    <scope>NUCLEOTIDE SEQUENCE</scope>
</reference>
<comment type="caution">
    <text evidence="1">The sequence shown here is derived from an EMBL/GenBank/DDBJ whole genome shotgun (WGS) entry which is preliminary data.</text>
</comment>
<gene>
    <name evidence="1" type="ORF">DNG_10497</name>
</gene>
<name>A0AAE8T0P5_9PEZI</name>
<dbReference type="Proteomes" id="UP001187682">
    <property type="component" value="Unassembled WGS sequence"/>
</dbReference>
<keyword evidence="2" id="KW-1185">Reference proteome</keyword>
<sequence>MGIEEDIYIAGIVALFE</sequence>
<evidence type="ECO:0000313" key="1">
    <source>
        <dbReference type="EMBL" id="SPO07802.1"/>
    </source>
</evidence>
<protein>
    <submittedName>
        <fullName evidence="1">Uncharacterized protein</fullName>
    </submittedName>
</protein>
<evidence type="ECO:0000313" key="2">
    <source>
        <dbReference type="Proteomes" id="UP001187682"/>
    </source>
</evidence>